<keyword evidence="2" id="KW-1185">Reference proteome</keyword>
<name>A0ACC0KSY1_CHOFU</name>
<evidence type="ECO:0000313" key="2">
    <source>
        <dbReference type="Proteomes" id="UP001064048"/>
    </source>
</evidence>
<sequence>MAQDVCSYDVARNDKYGRYLTANKDIESGELIFTDKPFAYGPKPDSPPLCLGCYCPVAESLCARCGWPACGAECAAAPAHAAECAVFARARVRFQPPDDWTASAPQLDCITPLRLLLAKESNPERWASELAPMETHTTERQARPTWTADQVNVVTFLLEHCRLGDRFDKELVQQVCGILEVNAVEIPSRGGFSIRAVYPRLAIAAHSCVPNIVHTILQDDYQVQVRAATSIKAGQPLHLCYTHVLSPTLTRRDFLLESKFFWCDCPRCADPTELGSHLSTLKCSKCDNGVILATNPLDSEAAWQCTDKNCGFKTSSAAMRKLLAVVQAEVDQLDALEPGAQAIETREATLKKYKSVFHPRHALLLSLKLALAQLYGRVAGYGIDELPDLLLERKAELARLVLAALDAVAPGDTRMRAYGRVAGYGIDELPDLLLERKAELARYSMMLYELHAPLMFLARSEFSAGLITQEKLKERLQEPIACLAEASKILSREDPQSPEGITGQIAQQSLEQLQASLDSL</sequence>
<dbReference type="Proteomes" id="UP001064048">
    <property type="component" value="Chromosome 23"/>
</dbReference>
<accession>A0ACC0KSY1</accession>
<protein>
    <submittedName>
        <fullName evidence="1">Uncharacterized protein</fullName>
    </submittedName>
</protein>
<organism evidence="1 2">
    <name type="scientific">Choristoneura fumiferana</name>
    <name type="common">Spruce budworm moth</name>
    <name type="synonym">Archips fumiferana</name>
    <dbReference type="NCBI Taxonomy" id="7141"/>
    <lineage>
        <taxon>Eukaryota</taxon>
        <taxon>Metazoa</taxon>
        <taxon>Ecdysozoa</taxon>
        <taxon>Arthropoda</taxon>
        <taxon>Hexapoda</taxon>
        <taxon>Insecta</taxon>
        <taxon>Pterygota</taxon>
        <taxon>Neoptera</taxon>
        <taxon>Endopterygota</taxon>
        <taxon>Lepidoptera</taxon>
        <taxon>Glossata</taxon>
        <taxon>Ditrysia</taxon>
        <taxon>Tortricoidea</taxon>
        <taxon>Tortricidae</taxon>
        <taxon>Tortricinae</taxon>
        <taxon>Choristoneura</taxon>
    </lineage>
</organism>
<comment type="caution">
    <text evidence="1">The sequence shown here is derived from an EMBL/GenBank/DDBJ whole genome shotgun (WGS) entry which is preliminary data.</text>
</comment>
<dbReference type="EMBL" id="CM046123">
    <property type="protein sequence ID" value="KAI8439623.1"/>
    <property type="molecule type" value="Genomic_DNA"/>
</dbReference>
<gene>
    <name evidence="1" type="ORF">MSG28_013343</name>
</gene>
<proteinExistence type="predicted"/>
<reference evidence="1 2" key="1">
    <citation type="journal article" date="2022" name="Genome Biol. Evol.">
        <title>The Spruce Budworm Genome: Reconstructing the Evolutionary History of Antifreeze Proteins.</title>
        <authorList>
            <person name="Beliveau C."/>
            <person name="Gagne P."/>
            <person name="Picq S."/>
            <person name="Vernygora O."/>
            <person name="Keeling C.I."/>
            <person name="Pinkney K."/>
            <person name="Doucet D."/>
            <person name="Wen F."/>
            <person name="Johnston J.S."/>
            <person name="Maaroufi H."/>
            <person name="Boyle B."/>
            <person name="Laroche J."/>
            <person name="Dewar K."/>
            <person name="Juretic N."/>
            <person name="Blackburn G."/>
            <person name="Nisole A."/>
            <person name="Brunet B."/>
            <person name="Brandao M."/>
            <person name="Lumley L."/>
            <person name="Duan J."/>
            <person name="Quan G."/>
            <person name="Lucarotti C.J."/>
            <person name="Roe A.D."/>
            <person name="Sperling F.A.H."/>
            <person name="Levesque R.C."/>
            <person name="Cusson M."/>
        </authorList>
    </citation>
    <scope>NUCLEOTIDE SEQUENCE [LARGE SCALE GENOMIC DNA]</scope>
    <source>
        <strain evidence="1">Glfc:IPQL:Cfum</strain>
    </source>
</reference>
<evidence type="ECO:0000313" key="1">
    <source>
        <dbReference type="EMBL" id="KAI8439623.1"/>
    </source>
</evidence>